<name>A0A3A8MPB4_9BACT</name>
<gene>
    <name evidence="1" type="ORF">D7X12_35660</name>
</gene>
<dbReference type="AlphaFoldDB" id="A0A3A8MPB4"/>
<sequence length="111" mass="11851">MTESGVAKNKLAVCERRLGPLLQSGVSIRALALGKGGAGVKMHNRYVLTEVGGLAVQTGLDQNARGTRQTDDLTVLSKEQHAARWSEFSPEGVVHRLISNQRFAGAPSGIR</sequence>
<keyword evidence="2" id="KW-1185">Reference proteome</keyword>
<protein>
    <submittedName>
        <fullName evidence="1">Uncharacterized protein</fullName>
    </submittedName>
</protein>
<evidence type="ECO:0000313" key="1">
    <source>
        <dbReference type="EMBL" id="RKH33853.1"/>
    </source>
</evidence>
<comment type="caution">
    <text evidence="1">The sequence shown here is derived from an EMBL/GenBank/DDBJ whole genome shotgun (WGS) entry which is preliminary data.</text>
</comment>
<dbReference type="EMBL" id="RAWG01000363">
    <property type="protein sequence ID" value="RKH33853.1"/>
    <property type="molecule type" value="Genomic_DNA"/>
</dbReference>
<evidence type="ECO:0000313" key="2">
    <source>
        <dbReference type="Proteomes" id="UP000273405"/>
    </source>
</evidence>
<reference evidence="2" key="1">
    <citation type="submission" date="2018-09" db="EMBL/GenBank/DDBJ databases">
        <authorList>
            <person name="Livingstone P.G."/>
            <person name="Whitworth D.E."/>
        </authorList>
    </citation>
    <scope>NUCLEOTIDE SEQUENCE [LARGE SCALE GENOMIC DNA]</scope>
    <source>
        <strain evidence="2">CA040B</strain>
    </source>
</reference>
<dbReference type="Proteomes" id="UP000273405">
    <property type="component" value="Unassembled WGS sequence"/>
</dbReference>
<proteinExistence type="predicted"/>
<organism evidence="1 2">
    <name type="scientific">Corallococcus sicarius</name>
    <dbReference type="NCBI Taxonomy" id="2316726"/>
    <lineage>
        <taxon>Bacteria</taxon>
        <taxon>Pseudomonadati</taxon>
        <taxon>Myxococcota</taxon>
        <taxon>Myxococcia</taxon>
        <taxon>Myxococcales</taxon>
        <taxon>Cystobacterineae</taxon>
        <taxon>Myxococcaceae</taxon>
        <taxon>Corallococcus</taxon>
    </lineage>
</organism>
<accession>A0A3A8MPB4</accession>